<dbReference type="AlphaFoldDB" id="A0ABC8SP29"/>
<evidence type="ECO:0000313" key="2">
    <source>
        <dbReference type="Proteomes" id="UP001642360"/>
    </source>
</evidence>
<dbReference type="EMBL" id="CAUOFW020002903">
    <property type="protein sequence ID" value="CAK9156763.1"/>
    <property type="molecule type" value="Genomic_DNA"/>
</dbReference>
<comment type="caution">
    <text evidence="1">The sequence shown here is derived from an EMBL/GenBank/DDBJ whole genome shotgun (WGS) entry which is preliminary data.</text>
</comment>
<name>A0ABC8SP29_9AQUA</name>
<protein>
    <submittedName>
        <fullName evidence="1">Uncharacterized protein</fullName>
    </submittedName>
</protein>
<dbReference type="Proteomes" id="UP001642360">
    <property type="component" value="Unassembled WGS sequence"/>
</dbReference>
<proteinExistence type="predicted"/>
<keyword evidence="2" id="KW-1185">Reference proteome</keyword>
<accession>A0ABC8SP29</accession>
<organism evidence="1 2">
    <name type="scientific">Ilex paraguariensis</name>
    <name type="common">yerba mate</name>
    <dbReference type="NCBI Taxonomy" id="185542"/>
    <lineage>
        <taxon>Eukaryota</taxon>
        <taxon>Viridiplantae</taxon>
        <taxon>Streptophyta</taxon>
        <taxon>Embryophyta</taxon>
        <taxon>Tracheophyta</taxon>
        <taxon>Spermatophyta</taxon>
        <taxon>Magnoliopsida</taxon>
        <taxon>eudicotyledons</taxon>
        <taxon>Gunneridae</taxon>
        <taxon>Pentapetalae</taxon>
        <taxon>asterids</taxon>
        <taxon>campanulids</taxon>
        <taxon>Aquifoliales</taxon>
        <taxon>Aquifoliaceae</taxon>
        <taxon>Ilex</taxon>
    </lineage>
</organism>
<sequence>MSSFPVSPSWTPFFRPKMNSFTESSADCIAFLICHCKSKKKGTKMVLQCKHAITKSYEKKVHLPIGKYNPSKDKYQCTLKSKIYIVCQKSSTNCYKLVYYCS</sequence>
<reference evidence="1 2" key="1">
    <citation type="submission" date="2024-02" db="EMBL/GenBank/DDBJ databases">
        <authorList>
            <person name="Vignale AGUSTIN F."/>
            <person name="Sosa J E."/>
            <person name="Modenutti C."/>
        </authorList>
    </citation>
    <scope>NUCLEOTIDE SEQUENCE [LARGE SCALE GENOMIC DNA]</scope>
</reference>
<evidence type="ECO:0000313" key="1">
    <source>
        <dbReference type="EMBL" id="CAK9156763.1"/>
    </source>
</evidence>
<gene>
    <name evidence="1" type="ORF">ILEXP_LOCUS25312</name>
</gene>